<comment type="caution">
    <text evidence="2">The sequence shown here is derived from an EMBL/GenBank/DDBJ whole genome shotgun (WGS) entry which is preliminary data.</text>
</comment>
<dbReference type="InterPro" id="IPR052345">
    <property type="entry name" value="Rad_response_metalloprotease"/>
</dbReference>
<dbReference type="OrthoDB" id="9794834at2"/>
<gene>
    <name evidence="2" type="ORF">FE697_020045</name>
</gene>
<evidence type="ECO:0000259" key="1">
    <source>
        <dbReference type="Pfam" id="PF06114"/>
    </source>
</evidence>
<proteinExistence type="predicted"/>
<dbReference type="PANTHER" id="PTHR43236">
    <property type="entry name" value="ANTITOXIN HIGA1"/>
    <property type="match status" value="1"/>
</dbReference>
<feature type="domain" description="IrrE N-terminal-like" evidence="1">
    <location>
        <begin position="76"/>
        <end position="177"/>
    </location>
</feature>
<dbReference type="RefSeq" id="WP_149771426.1">
    <property type="nucleotide sequence ID" value="NZ_VDFQ02000007.1"/>
</dbReference>
<evidence type="ECO:0000313" key="2">
    <source>
        <dbReference type="EMBL" id="KAA1418137.1"/>
    </source>
</evidence>
<name>A0A5Q6RJH3_9ACTN</name>
<protein>
    <submittedName>
        <fullName evidence="2">ImmA/IrrE family metallo-endopeptidase</fullName>
    </submittedName>
</protein>
<reference evidence="2 3" key="1">
    <citation type="submission" date="2019-09" db="EMBL/GenBank/DDBJ databases">
        <title>Mumia zhuanghuii sp. nov. isolated from the intestinal contents of plateau pika (Ochotona curzoniae) in the Qinghai-Tibet plateau of China.</title>
        <authorList>
            <person name="Tian Z."/>
        </authorList>
    </citation>
    <scope>NUCLEOTIDE SEQUENCE [LARGE SCALE GENOMIC DNA]</scope>
    <source>
        <strain evidence="3">350</strain>
    </source>
</reference>
<sequence length="291" mass="32517">MTGIEGLSALEIAMRQRPRASPEDVIQDLAADLVDLGEVTRPPVDLRLLASIQAIVDVEETIDTFSGCLINKDGQLRVQLNALESLPRQNFTLGHEICHTLLPGFTLSTNFRCTPGRSTPRQSRQLDVEWLADVGASELVLPRRLVTKDFAERPFGWDALEAVSNLYAASLEATARRFVRLSAAPAFFVRLQFGTSKTNPRPELRVRHASWSRHLNIFIPPKKSVPRTHPIFRATEGELVDEVADMACLRAPGQFRVSARPYPYFDNQKGEDVLRVLAVGVNSPTRKEKRP</sequence>
<dbReference type="AlphaFoldDB" id="A0A5Q6RJH3"/>
<dbReference type="Gene3D" id="1.10.10.2910">
    <property type="match status" value="1"/>
</dbReference>
<dbReference type="EMBL" id="VDFQ02000007">
    <property type="protein sequence ID" value="KAA1418137.1"/>
    <property type="molecule type" value="Genomic_DNA"/>
</dbReference>
<dbReference type="InterPro" id="IPR010359">
    <property type="entry name" value="IrrE_HExxH"/>
</dbReference>
<dbReference type="Pfam" id="PF06114">
    <property type="entry name" value="Peptidase_M78"/>
    <property type="match status" value="1"/>
</dbReference>
<accession>A0A5Q6RJH3</accession>
<evidence type="ECO:0000313" key="3">
    <source>
        <dbReference type="Proteomes" id="UP000307768"/>
    </source>
</evidence>
<dbReference type="Proteomes" id="UP000307768">
    <property type="component" value="Unassembled WGS sequence"/>
</dbReference>
<dbReference type="PANTHER" id="PTHR43236:SF2">
    <property type="entry name" value="BLL0069 PROTEIN"/>
    <property type="match status" value="1"/>
</dbReference>
<organism evidence="2 3">
    <name type="scientific">Mumia zhuanghuii</name>
    <dbReference type="NCBI Taxonomy" id="2585211"/>
    <lineage>
        <taxon>Bacteria</taxon>
        <taxon>Bacillati</taxon>
        <taxon>Actinomycetota</taxon>
        <taxon>Actinomycetes</taxon>
        <taxon>Propionibacteriales</taxon>
        <taxon>Nocardioidaceae</taxon>
        <taxon>Mumia</taxon>
    </lineage>
</organism>